<name>A0A219B832_9SPHN</name>
<dbReference type="OrthoDB" id="9791685at2"/>
<dbReference type="GO" id="GO:0003676">
    <property type="term" value="F:nucleic acid binding"/>
    <property type="evidence" value="ECO:0007669"/>
    <property type="project" value="InterPro"/>
</dbReference>
<organism evidence="4 5">
    <name type="scientific">Pacificimonas flava</name>
    <dbReference type="NCBI Taxonomy" id="1234595"/>
    <lineage>
        <taxon>Bacteria</taxon>
        <taxon>Pseudomonadati</taxon>
        <taxon>Pseudomonadota</taxon>
        <taxon>Alphaproteobacteria</taxon>
        <taxon>Sphingomonadales</taxon>
        <taxon>Sphingosinicellaceae</taxon>
        <taxon>Pacificimonas</taxon>
    </lineage>
</organism>
<dbReference type="Proteomes" id="UP000198462">
    <property type="component" value="Unassembled WGS sequence"/>
</dbReference>
<dbReference type="InterPro" id="IPR012340">
    <property type="entry name" value="NA-bd_OB-fold"/>
</dbReference>
<dbReference type="InterPro" id="IPR002059">
    <property type="entry name" value="CSP_DNA-bd"/>
</dbReference>
<dbReference type="InterPro" id="IPR019844">
    <property type="entry name" value="CSD_CS"/>
</dbReference>
<comment type="subcellular location">
    <subcellularLocation>
        <location evidence="1">Cytoplasm</location>
    </subcellularLocation>
</comment>
<dbReference type="GO" id="GO:0005829">
    <property type="term" value="C:cytosol"/>
    <property type="evidence" value="ECO:0007669"/>
    <property type="project" value="UniProtKB-ARBA"/>
</dbReference>
<sequence>MALGTVKWFDTKKGFGFIRPDLGSIDVFVHISALKSSGLSDLAEDQRVEFELVQLNDGRVSAFGIHVVASRPPSPKDGAASQNSGRKNGDTEPPLPR</sequence>
<evidence type="ECO:0000313" key="4">
    <source>
        <dbReference type="EMBL" id="OWV34550.1"/>
    </source>
</evidence>
<proteinExistence type="predicted"/>
<dbReference type="EMBL" id="NFZT01000001">
    <property type="protein sequence ID" value="OWV34550.1"/>
    <property type="molecule type" value="Genomic_DNA"/>
</dbReference>
<gene>
    <name evidence="4" type="ORF">B5C34_00360</name>
</gene>
<dbReference type="AlphaFoldDB" id="A0A219B832"/>
<feature type="region of interest" description="Disordered" evidence="2">
    <location>
        <begin position="68"/>
        <end position="97"/>
    </location>
</feature>
<dbReference type="CDD" id="cd04458">
    <property type="entry name" value="CSP_CDS"/>
    <property type="match status" value="1"/>
</dbReference>
<evidence type="ECO:0000256" key="1">
    <source>
        <dbReference type="RuleBase" id="RU000408"/>
    </source>
</evidence>
<dbReference type="InterPro" id="IPR011129">
    <property type="entry name" value="CSD"/>
</dbReference>
<dbReference type="PROSITE" id="PS00352">
    <property type="entry name" value="CSD_1"/>
    <property type="match status" value="1"/>
</dbReference>
<evidence type="ECO:0000256" key="2">
    <source>
        <dbReference type="SAM" id="MobiDB-lite"/>
    </source>
</evidence>
<dbReference type="PROSITE" id="PS51857">
    <property type="entry name" value="CSD_2"/>
    <property type="match status" value="1"/>
</dbReference>
<dbReference type="PANTHER" id="PTHR46565:SF22">
    <property type="entry name" value="COLD SHOCK DOMAIN-CONTAINING PROTEIN 3-LIKE"/>
    <property type="match status" value="1"/>
</dbReference>
<dbReference type="SMART" id="SM00357">
    <property type="entry name" value="CSP"/>
    <property type="match status" value="1"/>
</dbReference>
<dbReference type="PRINTS" id="PR00050">
    <property type="entry name" value="COLDSHOCK"/>
</dbReference>
<reference evidence="5" key="1">
    <citation type="submission" date="2017-05" db="EMBL/GenBank/DDBJ databases">
        <authorList>
            <person name="Lin X."/>
        </authorList>
    </citation>
    <scope>NUCLEOTIDE SEQUENCE [LARGE SCALE GENOMIC DNA]</scope>
    <source>
        <strain evidence="5">JLT2012</strain>
    </source>
</reference>
<dbReference type="PANTHER" id="PTHR46565">
    <property type="entry name" value="COLD SHOCK DOMAIN PROTEIN 2"/>
    <property type="match status" value="1"/>
</dbReference>
<protein>
    <submittedName>
        <fullName evidence="4">Cold-shock protein</fullName>
    </submittedName>
</protein>
<dbReference type="Gene3D" id="2.40.50.140">
    <property type="entry name" value="Nucleic acid-binding proteins"/>
    <property type="match status" value="1"/>
</dbReference>
<comment type="caution">
    <text evidence="4">The sequence shown here is derived from an EMBL/GenBank/DDBJ whole genome shotgun (WGS) entry which is preliminary data.</text>
</comment>
<feature type="domain" description="CSD" evidence="3">
    <location>
        <begin position="1"/>
        <end position="67"/>
    </location>
</feature>
<evidence type="ECO:0000313" key="5">
    <source>
        <dbReference type="Proteomes" id="UP000198462"/>
    </source>
</evidence>
<evidence type="ECO:0000259" key="3">
    <source>
        <dbReference type="PROSITE" id="PS51857"/>
    </source>
</evidence>
<keyword evidence="5" id="KW-1185">Reference proteome</keyword>
<dbReference type="Pfam" id="PF00313">
    <property type="entry name" value="CSD"/>
    <property type="match status" value="1"/>
</dbReference>
<accession>A0A219B832</accession>
<dbReference type="SUPFAM" id="SSF50249">
    <property type="entry name" value="Nucleic acid-binding proteins"/>
    <property type="match status" value="1"/>
</dbReference>